<evidence type="ECO:0000313" key="2">
    <source>
        <dbReference type="Proteomes" id="UP001595648"/>
    </source>
</evidence>
<gene>
    <name evidence="1" type="ORF">ACFOJ9_11415</name>
</gene>
<proteinExistence type="predicted"/>
<dbReference type="Proteomes" id="UP001595648">
    <property type="component" value="Unassembled WGS sequence"/>
</dbReference>
<evidence type="ECO:0000313" key="1">
    <source>
        <dbReference type="EMBL" id="MFC3322388.1"/>
    </source>
</evidence>
<keyword evidence="2" id="KW-1185">Reference proteome</keyword>
<sequence>MNNSAMGAFRSSKNIISIVGAVAMISAVAGCQGMDATETNSVLIKPVVHAVRSRPAVQPVQAGFFVRSLRAEPTIQMTSTVRTAEAERDYAFASPQRIKVRTPAPVKVSFNPGDGGTSLGGSPYICSPSGFGQRASCRPRYL</sequence>
<comment type="caution">
    <text evidence="1">The sequence shown here is derived from an EMBL/GenBank/DDBJ whole genome shotgun (WGS) entry which is preliminary data.</text>
</comment>
<accession>A0ABV7MP24</accession>
<name>A0ABV7MP24_9HYPH</name>
<dbReference type="EMBL" id="JBHRVD010000001">
    <property type="protein sequence ID" value="MFC3322388.1"/>
    <property type="molecule type" value="Genomic_DNA"/>
</dbReference>
<protein>
    <submittedName>
        <fullName evidence="1">Uncharacterized protein</fullName>
    </submittedName>
</protein>
<dbReference type="RefSeq" id="WP_378978965.1">
    <property type="nucleotide sequence ID" value="NZ_JBHRVD010000001.1"/>
</dbReference>
<organism evidence="1 2">
    <name type="scientific">Mesorhizobium cantuariense</name>
    <dbReference type="NCBI Taxonomy" id="1300275"/>
    <lineage>
        <taxon>Bacteria</taxon>
        <taxon>Pseudomonadati</taxon>
        <taxon>Pseudomonadota</taxon>
        <taxon>Alphaproteobacteria</taxon>
        <taxon>Hyphomicrobiales</taxon>
        <taxon>Phyllobacteriaceae</taxon>
        <taxon>Mesorhizobium</taxon>
    </lineage>
</organism>
<reference evidence="2" key="1">
    <citation type="journal article" date="2019" name="Int. J. Syst. Evol. Microbiol.">
        <title>The Global Catalogue of Microorganisms (GCM) 10K type strain sequencing project: providing services to taxonomists for standard genome sequencing and annotation.</title>
        <authorList>
            <consortium name="The Broad Institute Genomics Platform"/>
            <consortium name="The Broad Institute Genome Sequencing Center for Infectious Disease"/>
            <person name="Wu L."/>
            <person name="Ma J."/>
        </authorList>
    </citation>
    <scope>NUCLEOTIDE SEQUENCE [LARGE SCALE GENOMIC DNA]</scope>
    <source>
        <strain evidence="2">ICMP 19515</strain>
    </source>
</reference>